<evidence type="ECO:0000256" key="2">
    <source>
        <dbReference type="SAM" id="Phobius"/>
    </source>
</evidence>
<dbReference type="AlphaFoldDB" id="A0A6J6S6Y4"/>
<dbReference type="EMBL" id="CAFBPI010000085">
    <property type="protein sequence ID" value="CAB5022360.1"/>
    <property type="molecule type" value="Genomic_DNA"/>
</dbReference>
<keyword evidence="2" id="KW-1133">Transmembrane helix</keyword>
<accession>A0A6J6S6Y4</accession>
<feature type="region of interest" description="Disordered" evidence="1">
    <location>
        <begin position="1"/>
        <end position="24"/>
    </location>
</feature>
<keyword evidence="2" id="KW-0812">Transmembrane</keyword>
<feature type="compositionally biased region" description="Basic and acidic residues" evidence="1">
    <location>
        <begin position="10"/>
        <end position="24"/>
    </location>
</feature>
<evidence type="ECO:0000313" key="5">
    <source>
        <dbReference type="EMBL" id="CAB4897723.1"/>
    </source>
</evidence>
<dbReference type="EMBL" id="CAFBME010000071">
    <property type="protein sequence ID" value="CAB4897723.1"/>
    <property type="molecule type" value="Genomic_DNA"/>
</dbReference>
<proteinExistence type="predicted"/>
<dbReference type="EMBL" id="CAEZYL010000097">
    <property type="protein sequence ID" value="CAB4730462.1"/>
    <property type="molecule type" value="Genomic_DNA"/>
</dbReference>
<gene>
    <name evidence="3" type="ORF">UFOPK1380_00825</name>
    <name evidence="4" type="ORF">UFOPK2689_01135</name>
    <name evidence="5" type="ORF">UFOPK3555_00739</name>
    <name evidence="6" type="ORF">UFOPK4095_01087</name>
</gene>
<sequence length="394" mass="40949">MVKYSEPLDNDAHYSDDPVEIDARPPGRKTPAILGSLLLLIGGVFFVQTTLAANISINSGPVEFGQGISQAVACSGITNLTVTPYSTFTNASGGGAFYFSSVKVSNIPVGCYGDDFTIRAYGNSSSTPLALFNTASTAAVVYNNSGTFQAGVGSTGATVSSSAGTFTITFTSPVALASSVAKIAIESGAHALIVGDAGPGGGTIFYYSLAGFRCGPTLASTCNYLEAAPSGWNGGSDPQNRWAQQTPIKYDTATVGSSGGDTATSLAIGWGYRNTRAIVAQGNTDPSTSVSPIADLYTVTLSGVVYADWYLPSKNELNQMCKWARNQAWVSDATQCNNSGALNSGPGASGFSAGYYWSSSEYVASMAFAQVFADGTQPSSYKYNYSYIRPVRAF</sequence>
<evidence type="ECO:0000313" key="4">
    <source>
        <dbReference type="EMBL" id="CAB4730462.1"/>
    </source>
</evidence>
<evidence type="ECO:0000313" key="3">
    <source>
        <dbReference type="EMBL" id="CAB4537087.1"/>
    </source>
</evidence>
<evidence type="ECO:0000313" key="6">
    <source>
        <dbReference type="EMBL" id="CAB5022360.1"/>
    </source>
</evidence>
<evidence type="ECO:0000256" key="1">
    <source>
        <dbReference type="SAM" id="MobiDB-lite"/>
    </source>
</evidence>
<protein>
    <submittedName>
        <fullName evidence="4">Unannotated protein</fullName>
    </submittedName>
</protein>
<dbReference type="EMBL" id="CAEZSC010000047">
    <property type="protein sequence ID" value="CAB4537087.1"/>
    <property type="molecule type" value="Genomic_DNA"/>
</dbReference>
<keyword evidence="2" id="KW-0472">Membrane</keyword>
<reference evidence="4" key="1">
    <citation type="submission" date="2020-05" db="EMBL/GenBank/DDBJ databases">
        <authorList>
            <person name="Chiriac C."/>
            <person name="Salcher M."/>
            <person name="Ghai R."/>
            <person name="Kavagutti S V."/>
        </authorList>
    </citation>
    <scope>NUCLEOTIDE SEQUENCE</scope>
</reference>
<feature type="transmembrane region" description="Helical" evidence="2">
    <location>
        <begin position="32"/>
        <end position="51"/>
    </location>
</feature>
<organism evidence="4">
    <name type="scientific">freshwater metagenome</name>
    <dbReference type="NCBI Taxonomy" id="449393"/>
    <lineage>
        <taxon>unclassified sequences</taxon>
        <taxon>metagenomes</taxon>
        <taxon>ecological metagenomes</taxon>
    </lineage>
</organism>
<name>A0A6J6S6Y4_9ZZZZ</name>